<organism evidence="2 3">
    <name type="scientific">Corynebacterium marinum DSM 44953</name>
    <dbReference type="NCBI Taxonomy" id="1224162"/>
    <lineage>
        <taxon>Bacteria</taxon>
        <taxon>Bacillati</taxon>
        <taxon>Actinomycetota</taxon>
        <taxon>Actinomycetes</taxon>
        <taxon>Mycobacteriales</taxon>
        <taxon>Corynebacteriaceae</taxon>
        <taxon>Corynebacterium</taxon>
    </lineage>
</organism>
<gene>
    <name evidence="2" type="ORF">B840_10735</name>
</gene>
<dbReference type="EMBL" id="CP007790">
    <property type="protein sequence ID" value="AJK69720.1"/>
    <property type="molecule type" value="Genomic_DNA"/>
</dbReference>
<reference evidence="2 3" key="1">
    <citation type="submission" date="2014-05" db="EMBL/GenBank/DDBJ databases">
        <title>Complete genome sequence of Corynebacterium marinum DSM 44953.</title>
        <authorList>
            <person name="Schaffert L."/>
            <person name="Albersmeier A."/>
            <person name="Kalinowski J."/>
            <person name="Ruckert C."/>
        </authorList>
    </citation>
    <scope>NUCLEOTIDE SEQUENCE [LARGE SCALE GENOMIC DNA]</scope>
    <source>
        <strain evidence="2 3">DSM 44953</strain>
    </source>
</reference>
<dbReference type="KEGG" id="cmq:B840_10735"/>
<feature type="domain" description="DinB-like" evidence="1">
    <location>
        <begin position="23"/>
        <end position="156"/>
    </location>
</feature>
<proteinExistence type="predicted"/>
<dbReference type="AlphaFoldDB" id="A0A0B6TVU6"/>
<dbReference type="SUPFAM" id="SSF109854">
    <property type="entry name" value="DinB/YfiT-like putative metalloenzymes"/>
    <property type="match status" value="1"/>
</dbReference>
<evidence type="ECO:0000313" key="2">
    <source>
        <dbReference type="EMBL" id="AJK69720.1"/>
    </source>
</evidence>
<dbReference type="OrthoDB" id="2363925at2"/>
<keyword evidence="3" id="KW-1185">Reference proteome</keyword>
<dbReference type="Gene3D" id="1.20.120.450">
    <property type="entry name" value="dinb family like domain"/>
    <property type="match status" value="1"/>
</dbReference>
<dbReference type="HOGENOM" id="CLU_133313_0_0_11"/>
<sequence>MNVTELIQDMASRPVAAAEQLPRLSAAQLNAHPGNHPNSIAWLLWHSGREVDVQLSHLSGRPELWADFRESFGLGEVGDTLGYGHDEDEAGEVVVEDQELLTDYLRATLEALSGYAAGLRAKELSEVIDHSWEPAVTRGVRLVSIIDDAAQHVGQAAYAAGILTR</sequence>
<dbReference type="Pfam" id="PF12867">
    <property type="entry name" value="DinB_2"/>
    <property type="match status" value="1"/>
</dbReference>
<dbReference type="RefSeq" id="WP_042622099.1">
    <property type="nucleotide sequence ID" value="NZ_CP007790.1"/>
</dbReference>
<evidence type="ECO:0000313" key="3">
    <source>
        <dbReference type="Proteomes" id="UP000031928"/>
    </source>
</evidence>
<dbReference type="InterPro" id="IPR034660">
    <property type="entry name" value="DinB/YfiT-like"/>
</dbReference>
<dbReference type="STRING" id="1224162.B840_10735"/>
<dbReference type="Proteomes" id="UP000031928">
    <property type="component" value="Chromosome"/>
</dbReference>
<protein>
    <recommendedName>
        <fullName evidence="1">DinB-like domain-containing protein</fullName>
    </recommendedName>
</protein>
<name>A0A0B6TVU6_9CORY</name>
<evidence type="ECO:0000259" key="1">
    <source>
        <dbReference type="Pfam" id="PF12867"/>
    </source>
</evidence>
<dbReference type="NCBIfam" id="NF047843">
    <property type="entry name" value="MST_Rv0443"/>
    <property type="match status" value="1"/>
</dbReference>
<dbReference type="InterPro" id="IPR024775">
    <property type="entry name" value="DinB-like"/>
</dbReference>
<accession>A0A0B6TVU6</accession>